<gene>
    <name evidence="7" type="ORF">FSB_LOCUS425</name>
</gene>
<feature type="compositionally biased region" description="Polar residues" evidence="5">
    <location>
        <begin position="57"/>
        <end position="71"/>
    </location>
</feature>
<feature type="domain" description="Cytochrome b5 heme-binding" evidence="6">
    <location>
        <begin position="156"/>
        <end position="227"/>
    </location>
</feature>
<evidence type="ECO:0000259" key="6">
    <source>
        <dbReference type="PROSITE" id="PS50255"/>
    </source>
</evidence>
<evidence type="ECO:0000256" key="4">
    <source>
        <dbReference type="RuleBase" id="RU362121"/>
    </source>
</evidence>
<dbReference type="PROSITE" id="PS00191">
    <property type="entry name" value="CYTOCHROME_B5_1"/>
    <property type="match status" value="1"/>
</dbReference>
<evidence type="ECO:0000313" key="7">
    <source>
        <dbReference type="EMBL" id="SPC72543.1"/>
    </source>
</evidence>
<comment type="similarity">
    <text evidence="4">Belongs to the cytochrome b5 family.</text>
</comment>
<dbReference type="PANTHER" id="PTHR46237">
    <property type="entry name" value="CYTOCHROME B5 REDUCTASE 4 FAMILY MEMBER"/>
    <property type="match status" value="1"/>
</dbReference>
<dbReference type="InterPro" id="IPR036400">
    <property type="entry name" value="Cyt_B5-like_heme/steroid_sf"/>
</dbReference>
<name>A0A2N9ECT2_FAGSY</name>
<accession>A0A2N9ECT2</accession>
<dbReference type="InterPro" id="IPR051872">
    <property type="entry name" value="Cytochrome_b5/Flavoprotein_Rdt"/>
</dbReference>
<dbReference type="GO" id="GO:0046872">
    <property type="term" value="F:metal ion binding"/>
    <property type="evidence" value="ECO:0007669"/>
    <property type="project" value="UniProtKB-UniRule"/>
</dbReference>
<dbReference type="PANTHER" id="PTHR46237:SF1">
    <property type="entry name" value="CYTOCHROME B5 REDUCTASE 4"/>
    <property type="match status" value="1"/>
</dbReference>
<reference evidence="7" key="1">
    <citation type="submission" date="2018-02" db="EMBL/GenBank/DDBJ databases">
        <authorList>
            <person name="Cohen D.B."/>
            <person name="Kent A.D."/>
        </authorList>
    </citation>
    <scope>NUCLEOTIDE SEQUENCE</scope>
</reference>
<evidence type="ECO:0000256" key="1">
    <source>
        <dbReference type="ARBA" id="ARBA00022617"/>
    </source>
</evidence>
<proteinExistence type="inferred from homology"/>
<feature type="compositionally biased region" description="Basic and acidic residues" evidence="5">
    <location>
        <begin position="18"/>
        <end position="27"/>
    </location>
</feature>
<dbReference type="GO" id="GO:0020037">
    <property type="term" value="F:heme binding"/>
    <property type="evidence" value="ECO:0007669"/>
    <property type="project" value="UniProtKB-UniRule"/>
</dbReference>
<dbReference type="SUPFAM" id="SSF55856">
    <property type="entry name" value="Cytochrome b5-like heme/steroid binding domain"/>
    <property type="match status" value="1"/>
</dbReference>
<evidence type="ECO:0000256" key="2">
    <source>
        <dbReference type="ARBA" id="ARBA00022723"/>
    </source>
</evidence>
<dbReference type="InterPro" id="IPR018506">
    <property type="entry name" value="Cyt_B5_heme-BS"/>
</dbReference>
<dbReference type="GO" id="GO:0005737">
    <property type="term" value="C:cytoplasm"/>
    <property type="evidence" value="ECO:0007669"/>
    <property type="project" value="TreeGrafter"/>
</dbReference>
<keyword evidence="3 4" id="KW-0408">Iron</keyword>
<keyword evidence="2 4" id="KW-0479">Metal-binding</keyword>
<evidence type="ECO:0000256" key="3">
    <source>
        <dbReference type="ARBA" id="ARBA00023004"/>
    </source>
</evidence>
<dbReference type="SMART" id="SM01117">
    <property type="entry name" value="Cyt-b5"/>
    <property type="match status" value="1"/>
</dbReference>
<dbReference type="PROSITE" id="PS50255">
    <property type="entry name" value="CYTOCHROME_B5_2"/>
    <property type="match status" value="1"/>
</dbReference>
<dbReference type="EMBL" id="OIVN01000012">
    <property type="protein sequence ID" value="SPC72543.1"/>
    <property type="molecule type" value="Genomic_DNA"/>
</dbReference>
<feature type="region of interest" description="Disordered" evidence="5">
    <location>
        <begin position="1"/>
        <end position="77"/>
    </location>
</feature>
<dbReference type="Gene3D" id="3.10.120.10">
    <property type="entry name" value="Cytochrome b5-like heme/steroid binding domain"/>
    <property type="match status" value="1"/>
</dbReference>
<sequence length="227" mass="24979">MDNDDDFTFCQVSSPADQEGHETKELVLDVGGISIKDEVSNGSNSSQSSGFPWNEVPKNTTSEVPKNTTSERQGKVGSLSFNVIDTSSPKQLSEFSRPVASGGTGDSVNKIPERTVARKPAPRAKVPFEKGYSQMDWLKLTQTHPDLADLQGQSNKRLISMNEVKQHQKEGSMWTVLKGRVYNLSPYMRFHPGGVDMLMKAVGKDCTSLFSILFQNFLDSMVSSGHT</sequence>
<dbReference type="GO" id="GO:0004128">
    <property type="term" value="F:cytochrome-b5 reductase activity, acting on NAD(P)H"/>
    <property type="evidence" value="ECO:0007669"/>
    <property type="project" value="TreeGrafter"/>
</dbReference>
<dbReference type="InterPro" id="IPR001199">
    <property type="entry name" value="Cyt_B5-like_heme/steroid-bd"/>
</dbReference>
<dbReference type="AlphaFoldDB" id="A0A2N9ECT2"/>
<feature type="compositionally biased region" description="Low complexity" evidence="5">
    <location>
        <begin position="40"/>
        <end position="50"/>
    </location>
</feature>
<evidence type="ECO:0000256" key="5">
    <source>
        <dbReference type="SAM" id="MobiDB-lite"/>
    </source>
</evidence>
<organism evidence="7">
    <name type="scientific">Fagus sylvatica</name>
    <name type="common">Beechnut</name>
    <dbReference type="NCBI Taxonomy" id="28930"/>
    <lineage>
        <taxon>Eukaryota</taxon>
        <taxon>Viridiplantae</taxon>
        <taxon>Streptophyta</taxon>
        <taxon>Embryophyta</taxon>
        <taxon>Tracheophyta</taxon>
        <taxon>Spermatophyta</taxon>
        <taxon>Magnoliopsida</taxon>
        <taxon>eudicotyledons</taxon>
        <taxon>Gunneridae</taxon>
        <taxon>Pentapetalae</taxon>
        <taxon>rosids</taxon>
        <taxon>fabids</taxon>
        <taxon>Fagales</taxon>
        <taxon>Fagaceae</taxon>
        <taxon>Fagus</taxon>
    </lineage>
</organism>
<keyword evidence="1 4" id="KW-0349">Heme</keyword>
<dbReference type="Pfam" id="PF00173">
    <property type="entry name" value="Cyt-b5"/>
    <property type="match status" value="1"/>
</dbReference>
<protein>
    <recommendedName>
        <fullName evidence="6">Cytochrome b5 heme-binding domain-containing protein</fullName>
    </recommendedName>
</protein>